<dbReference type="InterPro" id="IPR036291">
    <property type="entry name" value="NAD(P)-bd_dom_sf"/>
</dbReference>
<dbReference type="EC" id="1.1.1.3" evidence="4 11"/>
<dbReference type="Proteomes" id="UP000612055">
    <property type="component" value="Unassembled WGS sequence"/>
</dbReference>
<dbReference type="OrthoDB" id="67851at2759"/>
<dbReference type="SUPFAM" id="SSF55347">
    <property type="entry name" value="Glyceraldehyde-3-phosphate dehydrogenase-like, C-terminal domain"/>
    <property type="match status" value="1"/>
</dbReference>
<dbReference type="GO" id="GO:0009090">
    <property type="term" value="P:homoserine biosynthetic process"/>
    <property type="evidence" value="ECO:0007669"/>
    <property type="project" value="TreeGrafter"/>
</dbReference>
<evidence type="ECO:0000256" key="9">
    <source>
        <dbReference type="ARBA" id="ARBA00023167"/>
    </source>
</evidence>
<organism evidence="15 16">
    <name type="scientific">Edaphochlamys debaryana</name>
    <dbReference type="NCBI Taxonomy" id="47281"/>
    <lineage>
        <taxon>Eukaryota</taxon>
        <taxon>Viridiplantae</taxon>
        <taxon>Chlorophyta</taxon>
        <taxon>core chlorophytes</taxon>
        <taxon>Chlorophyceae</taxon>
        <taxon>CS clade</taxon>
        <taxon>Chlamydomonadales</taxon>
        <taxon>Chlamydomonadales incertae sedis</taxon>
        <taxon>Edaphochlamys</taxon>
    </lineage>
</organism>
<dbReference type="SUPFAM" id="SSF51735">
    <property type="entry name" value="NAD(P)-binding Rossmann-fold domains"/>
    <property type="match status" value="1"/>
</dbReference>
<dbReference type="AlphaFoldDB" id="A0A835XMP2"/>
<evidence type="ECO:0000256" key="10">
    <source>
        <dbReference type="ARBA" id="ARBA00048841"/>
    </source>
</evidence>
<dbReference type="GO" id="GO:0009088">
    <property type="term" value="P:threonine biosynthetic process"/>
    <property type="evidence" value="ECO:0007669"/>
    <property type="project" value="UniProtKB-UniPathway"/>
</dbReference>
<comment type="cofactor">
    <cofactor evidence="1">
        <name>a metal cation</name>
        <dbReference type="ChEBI" id="CHEBI:25213"/>
    </cofactor>
</comment>
<dbReference type="GO" id="GO:0009086">
    <property type="term" value="P:methionine biosynthetic process"/>
    <property type="evidence" value="ECO:0007669"/>
    <property type="project" value="UniProtKB-KW"/>
</dbReference>
<dbReference type="GO" id="GO:0004412">
    <property type="term" value="F:homoserine dehydrogenase activity"/>
    <property type="evidence" value="ECO:0007669"/>
    <property type="project" value="UniProtKB-EC"/>
</dbReference>
<dbReference type="PANTHER" id="PTHR43070">
    <property type="match status" value="1"/>
</dbReference>
<evidence type="ECO:0000256" key="11">
    <source>
        <dbReference type="RuleBase" id="RU000579"/>
    </source>
</evidence>
<reference evidence="15" key="1">
    <citation type="journal article" date="2020" name="bioRxiv">
        <title>Comparative genomics of Chlamydomonas.</title>
        <authorList>
            <person name="Craig R.J."/>
            <person name="Hasan A.R."/>
            <person name="Ness R.W."/>
            <person name="Keightley P.D."/>
        </authorList>
    </citation>
    <scope>NUCLEOTIDE SEQUENCE</scope>
    <source>
        <strain evidence="15">CCAP 11/70</strain>
    </source>
</reference>
<evidence type="ECO:0000256" key="8">
    <source>
        <dbReference type="ARBA" id="ARBA00023002"/>
    </source>
</evidence>
<dbReference type="PROSITE" id="PS01042">
    <property type="entry name" value="HOMOSER_DHGENASE"/>
    <property type="match status" value="1"/>
</dbReference>
<feature type="domain" description="Homoserine dehydrogenase catalytic" evidence="14">
    <location>
        <begin position="119"/>
        <end position="317"/>
    </location>
</feature>
<evidence type="ECO:0000256" key="5">
    <source>
        <dbReference type="ARBA" id="ARBA00022605"/>
    </source>
</evidence>
<dbReference type="Pfam" id="PF00742">
    <property type="entry name" value="Homoserine_dh"/>
    <property type="match status" value="1"/>
</dbReference>
<evidence type="ECO:0000256" key="1">
    <source>
        <dbReference type="ARBA" id="ARBA00001920"/>
    </source>
</evidence>
<evidence type="ECO:0000256" key="6">
    <source>
        <dbReference type="ARBA" id="ARBA00022697"/>
    </source>
</evidence>
<dbReference type="FunFam" id="3.30.360.10:FF:000006">
    <property type="entry name" value="Bifunctional aspartokinase/homoserine dehydrogenase"/>
    <property type="match status" value="1"/>
</dbReference>
<keyword evidence="9 11" id="KW-0486">Methionine biosynthesis</keyword>
<dbReference type="PANTHER" id="PTHR43070:SF5">
    <property type="entry name" value="HOMOSERINE DEHYDROGENASE"/>
    <property type="match status" value="1"/>
</dbReference>
<evidence type="ECO:0000256" key="12">
    <source>
        <dbReference type="RuleBase" id="RU004171"/>
    </source>
</evidence>
<comment type="similarity">
    <text evidence="12">Belongs to the homoserine dehydrogenase family.</text>
</comment>
<comment type="pathway">
    <text evidence="2 11">Amino-acid biosynthesis; L-threonine biosynthesis; L-threonine from L-aspartate: step 3/5.</text>
</comment>
<dbReference type="EMBL" id="JAEHOE010000115">
    <property type="protein sequence ID" value="KAG2486270.1"/>
    <property type="molecule type" value="Genomic_DNA"/>
</dbReference>
<evidence type="ECO:0000259" key="14">
    <source>
        <dbReference type="Pfam" id="PF00742"/>
    </source>
</evidence>
<dbReference type="InterPro" id="IPR001342">
    <property type="entry name" value="HDH_cat"/>
</dbReference>
<evidence type="ECO:0000256" key="13">
    <source>
        <dbReference type="SAM" id="MobiDB-lite"/>
    </source>
</evidence>
<dbReference type="Gene3D" id="3.40.50.720">
    <property type="entry name" value="NAD(P)-binding Rossmann-like Domain"/>
    <property type="match status" value="1"/>
</dbReference>
<comment type="pathway">
    <text evidence="3 11">Amino-acid biosynthesis; L-methionine biosynthesis via de novo pathway; L-homoserine from L-aspartate: step 3/3.</text>
</comment>
<keyword evidence="8 11" id="KW-0560">Oxidoreductase</keyword>
<gene>
    <name evidence="15" type="ORF">HYH03_015094</name>
</gene>
<keyword evidence="5 11" id="KW-0028">Amino-acid biosynthesis</keyword>
<evidence type="ECO:0000256" key="3">
    <source>
        <dbReference type="ARBA" id="ARBA00005062"/>
    </source>
</evidence>
<protein>
    <recommendedName>
        <fullName evidence="4 11">Homoserine dehydrogenase</fullName>
        <ecNumber evidence="4 11">1.1.1.3</ecNumber>
    </recommendedName>
</protein>
<dbReference type="Gene3D" id="3.30.360.10">
    <property type="entry name" value="Dihydrodipicolinate Reductase, domain 2"/>
    <property type="match status" value="1"/>
</dbReference>
<keyword evidence="16" id="KW-1185">Reference proteome</keyword>
<evidence type="ECO:0000256" key="2">
    <source>
        <dbReference type="ARBA" id="ARBA00005056"/>
    </source>
</evidence>
<keyword evidence="6 11" id="KW-0791">Threonine biosynthesis</keyword>
<evidence type="ECO:0000313" key="15">
    <source>
        <dbReference type="EMBL" id="KAG2486270.1"/>
    </source>
</evidence>
<comment type="caution">
    <text evidence="15">The sequence shown here is derived from an EMBL/GenBank/DDBJ whole genome shotgun (WGS) entry which is preliminary data.</text>
</comment>
<evidence type="ECO:0000256" key="7">
    <source>
        <dbReference type="ARBA" id="ARBA00022857"/>
    </source>
</evidence>
<evidence type="ECO:0000313" key="16">
    <source>
        <dbReference type="Proteomes" id="UP000612055"/>
    </source>
</evidence>
<proteinExistence type="inferred from homology"/>
<accession>A0A835XMP2</accession>
<comment type="catalytic activity">
    <reaction evidence="10">
        <text>L-homoserine + NADP(+) = L-aspartate 4-semialdehyde + NADPH + H(+)</text>
        <dbReference type="Rhea" id="RHEA:15761"/>
        <dbReference type="ChEBI" id="CHEBI:15378"/>
        <dbReference type="ChEBI" id="CHEBI:57476"/>
        <dbReference type="ChEBI" id="CHEBI:57783"/>
        <dbReference type="ChEBI" id="CHEBI:58349"/>
        <dbReference type="ChEBI" id="CHEBI:537519"/>
        <dbReference type="EC" id="1.1.1.3"/>
    </reaction>
    <physiologicalReaction direction="right-to-left" evidence="10">
        <dbReference type="Rhea" id="RHEA:15763"/>
    </physiologicalReaction>
</comment>
<dbReference type="UniPathway" id="UPA00050">
    <property type="reaction ID" value="UER00063"/>
</dbReference>
<name>A0A835XMP2_9CHLO</name>
<feature type="region of interest" description="Disordered" evidence="13">
    <location>
        <begin position="1"/>
        <end position="22"/>
    </location>
</feature>
<dbReference type="InterPro" id="IPR011147">
    <property type="entry name" value="Bifunc_Aspkin/hSer_DH"/>
</dbReference>
<dbReference type="InterPro" id="IPR019811">
    <property type="entry name" value="HDH_CS"/>
</dbReference>
<sequence>MQTAETTHAAFPPSPPAASPRLRLHSLPLSSSASLSSASLPLPPSPSLSSSLSALRSPLRPARYWRFCRSAPRPMGIHVITPNKKLGSGPVERYQAVRRMQREGYIHFFYEGTVGAGLPIMGTLKHLMETGDHIIKIEGILSGTLSYIFNTWKPGMPFSQVVEDAKSKGYTEPDPRDDLSGTDVARKVAILARECGLMLELERIPVQSLVPGPLQSVASSAEYMARLPEFDAEMEEKIKEAEAAGECLRYVGVVDAQEGRGSVELRRYPKSHPFAQLQGSDNIISFTTARYFKQSLIVRGPGAGADVTAAGVFSDLLRLAAYLGAPS</sequence>
<evidence type="ECO:0000256" key="4">
    <source>
        <dbReference type="ARBA" id="ARBA00013213"/>
    </source>
</evidence>
<dbReference type="UniPathway" id="UPA00051">
    <property type="reaction ID" value="UER00465"/>
</dbReference>
<keyword evidence="7 11" id="KW-0521">NADP</keyword>